<organism evidence="1 2">
    <name type="scientific">Stanieria cyanosphaera (strain ATCC 29371 / PCC 7437)</name>
    <dbReference type="NCBI Taxonomy" id="111780"/>
    <lineage>
        <taxon>Bacteria</taxon>
        <taxon>Bacillati</taxon>
        <taxon>Cyanobacteriota</taxon>
        <taxon>Cyanophyceae</taxon>
        <taxon>Pleurocapsales</taxon>
        <taxon>Dermocarpellaceae</taxon>
        <taxon>Stanieria</taxon>
    </lineage>
</organism>
<dbReference type="AlphaFoldDB" id="K9XW14"/>
<accession>K9XW14</accession>
<proteinExistence type="predicted"/>
<dbReference type="Pfam" id="PF01724">
    <property type="entry name" value="DUF29"/>
    <property type="match status" value="1"/>
</dbReference>
<dbReference type="Proteomes" id="UP000010473">
    <property type="component" value="Chromosome"/>
</dbReference>
<dbReference type="HOGENOM" id="CLU_134228_0_0_3"/>
<reference evidence="2" key="1">
    <citation type="journal article" date="2013" name="Proc. Natl. Acad. Sci. U.S.A.">
        <title>Improving the coverage of the cyanobacterial phylum using diversity-driven genome sequencing.</title>
        <authorList>
            <person name="Shih P.M."/>
            <person name="Wu D."/>
            <person name="Latifi A."/>
            <person name="Axen S.D."/>
            <person name="Fewer D.P."/>
            <person name="Talla E."/>
            <person name="Calteau A."/>
            <person name="Cai F."/>
            <person name="Tandeau de Marsac N."/>
            <person name="Rippka R."/>
            <person name="Herdman M."/>
            <person name="Sivonen K."/>
            <person name="Coursin T."/>
            <person name="Laurent T."/>
            <person name="Goodwin L."/>
            <person name="Nolan M."/>
            <person name="Davenport K.W."/>
            <person name="Han C.S."/>
            <person name="Rubin E.M."/>
            <person name="Eisen J.A."/>
            <person name="Woyke T."/>
            <person name="Gugger M."/>
            <person name="Kerfeld C.A."/>
        </authorList>
    </citation>
    <scope>NUCLEOTIDE SEQUENCE [LARGE SCALE GENOMIC DNA]</scope>
    <source>
        <strain evidence="2">ATCC 29371 / PCC 7437</strain>
    </source>
</reference>
<sequence>MEEMLELKQCLLNHKYEQALLIVEELEEMGRQDKINNLESFFVILLIDLIKIQVENKVTRSWKASIANSLIAIQKRNKLGKKSNYINQDEWLQHILDCQVEALLAASKEIFEGIDYQQLKKIINFEEITKICNELLAYTYTLDKQEIIEIINQKFPFEY</sequence>
<dbReference type="EMBL" id="CP003653">
    <property type="protein sequence ID" value="AFZ36259.1"/>
    <property type="molecule type" value="Genomic_DNA"/>
</dbReference>
<keyword evidence="2" id="KW-1185">Reference proteome</keyword>
<evidence type="ECO:0000313" key="2">
    <source>
        <dbReference type="Proteomes" id="UP000010473"/>
    </source>
</evidence>
<dbReference type="RefSeq" id="WP_015193927.1">
    <property type="nucleotide sequence ID" value="NC_019748.1"/>
</dbReference>
<dbReference type="KEGG" id="scs:Sta7437_2734"/>
<gene>
    <name evidence="1" type="ordered locus">Sta7437_2734</name>
</gene>
<protein>
    <submittedName>
        <fullName evidence="1">Uncharacterized protein</fullName>
    </submittedName>
</protein>
<dbReference type="Gene3D" id="1.20.1220.20">
    <property type="entry name" value="Uncharcterised protein PF01724"/>
    <property type="match status" value="1"/>
</dbReference>
<evidence type="ECO:0000313" key="1">
    <source>
        <dbReference type="EMBL" id="AFZ36259.1"/>
    </source>
</evidence>
<name>K9XW14_STAC7</name>